<keyword evidence="5" id="KW-0735">Signal-anchor</keyword>
<evidence type="ECO:0000256" key="8">
    <source>
        <dbReference type="ARBA" id="ARBA00023136"/>
    </source>
</evidence>
<evidence type="ECO:0000256" key="2">
    <source>
        <dbReference type="ARBA" id="ARBA00008124"/>
    </source>
</evidence>
<keyword evidence="6 10" id="KW-1133">Transmembrane helix</keyword>
<dbReference type="PANTHER" id="PTHR14647">
    <property type="entry name" value="GALACTOSE-3-O-SULFOTRANSFERASE"/>
    <property type="match status" value="1"/>
</dbReference>
<evidence type="ECO:0000256" key="1">
    <source>
        <dbReference type="ARBA" id="ARBA00004323"/>
    </source>
</evidence>
<dbReference type="Proteomes" id="UP000085678">
    <property type="component" value="Unplaced"/>
</dbReference>
<dbReference type="Gene3D" id="3.40.50.300">
    <property type="entry name" value="P-loop containing nucleotide triphosphate hydrolases"/>
    <property type="match status" value="1"/>
</dbReference>
<evidence type="ECO:0000256" key="9">
    <source>
        <dbReference type="ARBA" id="ARBA00023180"/>
    </source>
</evidence>
<dbReference type="GeneID" id="106164151"/>
<dbReference type="Pfam" id="PF06990">
    <property type="entry name" value="Gal-3-0_sulfotr"/>
    <property type="match status" value="1"/>
</dbReference>
<protein>
    <submittedName>
        <fullName evidence="12">Galactose-3-O-sulfotransferase 4</fullName>
    </submittedName>
</protein>
<reference evidence="12" key="1">
    <citation type="submission" date="2025-08" db="UniProtKB">
        <authorList>
            <consortium name="RefSeq"/>
        </authorList>
    </citation>
    <scope>IDENTIFICATION</scope>
    <source>
        <tissue evidence="12">Gonads</tissue>
    </source>
</reference>
<evidence type="ECO:0000256" key="10">
    <source>
        <dbReference type="SAM" id="Phobius"/>
    </source>
</evidence>
<dbReference type="RefSeq" id="XP_013397410.1">
    <property type="nucleotide sequence ID" value="XM_013541956.2"/>
</dbReference>
<keyword evidence="9" id="KW-0325">Glycoprotein</keyword>
<proteinExistence type="inferred from homology"/>
<organism evidence="11 12">
    <name type="scientific">Lingula anatina</name>
    <name type="common">Brachiopod</name>
    <name type="synonym">Lingula unguis</name>
    <dbReference type="NCBI Taxonomy" id="7574"/>
    <lineage>
        <taxon>Eukaryota</taxon>
        <taxon>Metazoa</taxon>
        <taxon>Spiralia</taxon>
        <taxon>Lophotrochozoa</taxon>
        <taxon>Brachiopoda</taxon>
        <taxon>Linguliformea</taxon>
        <taxon>Lingulata</taxon>
        <taxon>Lingulida</taxon>
        <taxon>Linguloidea</taxon>
        <taxon>Lingulidae</taxon>
        <taxon>Lingula</taxon>
    </lineage>
</organism>
<dbReference type="STRING" id="7574.A0A1S3IGM0"/>
<comment type="subcellular location">
    <subcellularLocation>
        <location evidence="1">Golgi apparatus membrane</location>
        <topology evidence="1">Single-pass type II membrane protein</topology>
    </subcellularLocation>
</comment>
<keyword evidence="7" id="KW-0333">Golgi apparatus</keyword>
<evidence type="ECO:0000313" key="11">
    <source>
        <dbReference type="Proteomes" id="UP000085678"/>
    </source>
</evidence>
<dbReference type="OrthoDB" id="514299at2759"/>
<dbReference type="InterPro" id="IPR009729">
    <property type="entry name" value="Gal-3-0_sulfotransfrase"/>
</dbReference>
<dbReference type="GO" id="GO:0000139">
    <property type="term" value="C:Golgi membrane"/>
    <property type="evidence" value="ECO:0007669"/>
    <property type="project" value="UniProtKB-SubCell"/>
</dbReference>
<dbReference type="InParanoid" id="A0A1S3IGM0"/>
<dbReference type="InterPro" id="IPR027417">
    <property type="entry name" value="P-loop_NTPase"/>
</dbReference>
<dbReference type="KEGG" id="lak:106164151"/>
<keyword evidence="3" id="KW-0808">Transferase</keyword>
<keyword evidence="11" id="KW-1185">Reference proteome</keyword>
<dbReference type="SUPFAM" id="SSF52540">
    <property type="entry name" value="P-loop containing nucleoside triphosphate hydrolases"/>
    <property type="match status" value="1"/>
</dbReference>
<comment type="similarity">
    <text evidence="2">Belongs to the galactose-3-O-sulfotransferase family.</text>
</comment>
<evidence type="ECO:0000313" key="12">
    <source>
        <dbReference type="RefSeq" id="XP_013397410.1"/>
    </source>
</evidence>
<dbReference type="GO" id="GO:0009247">
    <property type="term" value="P:glycolipid biosynthetic process"/>
    <property type="evidence" value="ECO:0007669"/>
    <property type="project" value="InterPro"/>
</dbReference>
<evidence type="ECO:0000256" key="7">
    <source>
        <dbReference type="ARBA" id="ARBA00023034"/>
    </source>
</evidence>
<keyword evidence="8 10" id="KW-0472">Membrane</keyword>
<keyword evidence="4 10" id="KW-0812">Transmembrane</keyword>
<dbReference type="GO" id="GO:0001733">
    <property type="term" value="F:galactosylceramide sulfotransferase activity"/>
    <property type="evidence" value="ECO:0007669"/>
    <property type="project" value="InterPro"/>
</dbReference>
<evidence type="ECO:0000256" key="4">
    <source>
        <dbReference type="ARBA" id="ARBA00022692"/>
    </source>
</evidence>
<gene>
    <name evidence="12" type="primary">LOC106164151</name>
</gene>
<sequence>MELKIDLTKPPGRVKLWVTFFSLILCAVFVLNVIAYLLPAYDERSPIGYKGVTYNKRQRVLQPRYRRDEWNTSGTPIPCNQKKHILFIKVPKCGSSTLSSIIIRFGFRHGLKTALPLGNKFSLVSLLRSLDKNGHQSDKHDVFASHVRYQVIKEHEHLVPNDAFRTAIIREPLSAFKSFFNYRQKGAAFGLGAKNQLETFFSNSAFYASPDSARFWNRMIRYLGYNMPDNTTQSTPHAVEEARTYVYHVDREFDFVVVLEYFDECLILLKRMLCWETHDMFYTQHKTGSTYSKDYDTAIKKVSDPLVDRRFRELNYADYILYDYFKSKVEKTIAKQDSDFFKELRDFRRVNSRVTQFCQSSTSLEESLEIPSSKWSRGFTMRKTYCRLLNFGVNKYDTFLKNEKFTQYINVGKNSEPRQPRRDKSS</sequence>
<evidence type="ECO:0000256" key="6">
    <source>
        <dbReference type="ARBA" id="ARBA00022989"/>
    </source>
</evidence>
<accession>A0A1S3IGM0</accession>
<feature type="transmembrane region" description="Helical" evidence="10">
    <location>
        <begin position="16"/>
        <end position="38"/>
    </location>
</feature>
<dbReference type="AlphaFoldDB" id="A0A1S3IGM0"/>
<evidence type="ECO:0000256" key="3">
    <source>
        <dbReference type="ARBA" id="ARBA00022679"/>
    </source>
</evidence>
<evidence type="ECO:0000256" key="5">
    <source>
        <dbReference type="ARBA" id="ARBA00022968"/>
    </source>
</evidence>
<name>A0A1S3IGM0_LINAN</name>
<dbReference type="PANTHER" id="PTHR14647:SF87">
    <property type="entry name" value="PUTATIVE-RELATED"/>
    <property type="match status" value="1"/>
</dbReference>